<evidence type="ECO:0000313" key="2">
    <source>
        <dbReference type="EMBL" id="KXH37389.1"/>
    </source>
</evidence>
<dbReference type="InterPro" id="IPR011009">
    <property type="entry name" value="Kinase-like_dom_sf"/>
</dbReference>
<name>A0A135SN85_9PEZI</name>
<reference evidence="2 3" key="1">
    <citation type="submission" date="2014-02" db="EMBL/GenBank/DDBJ databases">
        <title>The genome sequence of Colletotrichum simmondsii CBS122122.</title>
        <authorList>
            <person name="Baroncelli R."/>
            <person name="Thon M.R."/>
        </authorList>
    </citation>
    <scope>NUCLEOTIDE SEQUENCE [LARGE SCALE GENOMIC DNA]</scope>
    <source>
        <strain evidence="2 3">CBS122122</strain>
    </source>
</reference>
<gene>
    <name evidence="2" type="ORF">CSIM01_06157</name>
</gene>
<accession>A0A135SN85</accession>
<evidence type="ECO:0000313" key="3">
    <source>
        <dbReference type="Proteomes" id="UP000070328"/>
    </source>
</evidence>
<protein>
    <submittedName>
        <fullName evidence="2">Uncharacterized protein</fullName>
    </submittedName>
</protein>
<dbReference type="InterPro" id="IPR051678">
    <property type="entry name" value="AGP_Transferase"/>
</dbReference>
<dbReference type="PANTHER" id="PTHR21310:SF13">
    <property type="entry name" value="AMINOGLYCOSIDE PHOSPHOTRANSFERASE DOMAIN-CONTAINING PROTEIN"/>
    <property type="match status" value="1"/>
</dbReference>
<dbReference type="SUPFAM" id="SSF56112">
    <property type="entry name" value="Protein kinase-like (PK-like)"/>
    <property type="match status" value="1"/>
</dbReference>
<feature type="region of interest" description="Disordered" evidence="1">
    <location>
        <begin position="1"/>
        <end position="122"/>
    </location>
</feature>
<dbReference type="OrthoDB" id="10003767at2759"/>
<dbReference type="Proteomes" id="UP000070328">
    <property type="component" value="Unassembled WGS sequence"/>
</dbReference>
<organism evidence="2 3">
    <name type="scientific">Colletotrichum simmondsii</name>
    <dbReference type="NCBI Taxonomy" id="703756"/>
    <lineage>
        <taxon>Eukaryota</taxon>
        <taxon>Fungi</taxon>
        <taxon>Dikarya</taxon>
        <taxon>Ascomycota</taxon>
        <taxon>Pezizomycotina</taxon>
        <taxon>Sordariomycetes</taxon>
        <taxon>Hypocreomycetidae</taxon>
        <taxon>Glomerellales</taxon>
        <taxon>Glomerellaceae</taxon>
        <taxon>Colletotrichum</taxon>
        <taxon>Colletotrichum acutatum species complex</taxon>
    </lineage>
</organism>
<sequence length="583" mass="65413">MDQLKKLTHKVKATLNDSPPSPPEDPPRSFFNTTPPPLLRRVSNRLATGLKDLTDRGPPSSPSFRPPQNESSSSPVPIIRSLSRRGAGGSGRTRPIPHLPYRIPDPGPMAPSGGGRSTNPGAVKHIRDKFVRWTPRPDGEYDARWKAACIPTGEHVSKMLEWYTQRDVYEFPFIGTVTRMSCGATNAFYFVEFEPISRPVGQGKSSPLPRQVILKLSLPVCPHEKLEAEVAAMVFARQVSPAVVPQILVFDSVGRNPLGLEWMIMEVHTGFPLLSSFEENYILAAHGLNMAKQDTGLEGFGDISPDTMPSLSDEDTKAIAREVQLFLSELQGSLPTIPKNQVSIGSLRIDWSKKEFFTGPIVHPHFYSSDRYWQVRNNGPFRYIEDYIDAYTSVWEPEFKSHPEIKVRMQKLREIARAMASRVRFSVPNPIKVESTGGSVDGWPVSLVHPDPHPGYILFNGNRKLASIMGWEDAVLIPAPLRNLPVALDWAMQLHGVTDAIDPMQVNVLEALPVRKERVLLTLQEWAKRHVSESLEPVMKFQGGIDASFQALKIVCEEMMRQRSIDWIERVHSQLVGQSHRER</sequence>
<dbReference type="PANTHER" id="PTHR21310">
    <property type="entry name" value="AMINOGLYCOSIDE PHOSPHOTRANSFERASE-RELATED-RELATED"/>
    <property type="match status" value="1"/>
</dbReference>
<proteinExistence type="predicted"/>
<dbReference type="EMBL" id="JFBX01000502">
    <property type="protein sequence ID" value="KXH37389.1"/>
    <property type="molecule type" value="Genomic_DNA"/>
</dbReference>
<keyword evidence="3" id="KW-1185">Reference proteome</keyword>
<evidence type="ECO:0000256" key="1">
    <source>
        <dbReference type="SAM" id="MobiDB-lite"/>
    </source>
</evidence>
<feature type="compositionally biased region" description="Basic residues" evidence="1">
    <location>
        <begin position="1"/>
        <end position="12"/>
    </location>
</feature>
<dbReference type="AlphaFoldDB" id="A0A135SN85"/>
<comment type="caution">
    <text evidence="2">The sequence shown here is derived from an EMBL/GenBank/DDBJ whole genome shotgun (WGS) entry which is preliminary data.</text>
</comment>